<proteinExistence type="predicted"/>
<reference evidence="1" key="2">
    <citation type="journal article" date="2023" name="Science">
        <title>Genomic signatures of disease resistance in endangered staghorn corals.</title>
        <authorList>
            <person name="Vollmer S.V."/>
            <person name="Selwyn J.D."/>
            <person name="Despard B.A."/>
            <person name="Roesel C.L."/>
        </authorList>
    </citation>
    <scope>NUCLEOTIDE SEQUENCE</scope>
    <source>
        <strain evidence="1">K2</strain>
    </source>
</reference>
<dbReference type="Proteomes" id="UP001249851">
    <property type="component" value="Unassembled WGS sequence"/>
</dbReference>
<comment type="caution">
    <text evidence="1">The sequence shown here is derived from an EMBL/GenBank/DDBJ whole genome shotgun (WGS) entry which is preliminary data.</text>
</comment>
<organism evidence="1 2">
    <name type="scientific">Acropora cervicornis</name>
    <name type="common">Staghorn coral</name>
    <dbReference type="NCBI Taxonomy" id="6130"/>
    <lineage>
        <taxon>Eukaryota</taxon>
        <taxon>Metazoa</taxon>
        <taxon>Cnidaria</taxon>
        <taxon>Anthozoa</taxon>
        <taxon>Hexacorallia</taxon>
        <taxon>Scleractinia</taxon>
        <taxon>Astrocoeniina</taxon>
        <taxon>Acroporidae</taxon>
        <taxon>Acropora</taxon>
    </lineage>
</organism>
<keyword evidence="2" id="KW-1185">Reference proteome</keyword>
<evidence type="ECO:0000313" key="2">
    <source>
        <dbReference type="Proteomes" id="UP001249851"/>
    </source>
</evidence>
<sequence length="37" mass="4341">MIKNDIIIILIIVVICRKILQSDRFSTALVHYSNFIH</sequence>
<gene>
    <name evidence="1" type="ORF">P5673_023567</name>
</gene>
<dbReference type="EMBL" id="JARQWQ010000066">
    <property type="protein sequence ID" value="KAK2554895.1"/>
    <property type="molecule type" value="Genomic_DNA"/>
</dbReference>
<accession>A0AAD9Q532</accession>
<dbReference type="AlphaFoldDB" id="A0AAD9Q532"/>
<evidence type="ECO:0000313" key="1">
    <source>
        <dbReference type="EMBL" id="KAK2554895.1"/>
    </source>
</evidence>
<name>A0AAD9Q532_ACRCE</name>
<reference evidence="1" key="1">
    <citation type="journal article" date="2023" name="G3 (Bethesda)">
        <title>Whole genome assembly and annotation of the endangered Caribbean coral Acropora cervicornis.</title>
        <authorList>
            <person name="Selwyn J.D."/>
            <person name="Vollmer S.V."/>
        </authorList>
    </citation>
    <scope>NUCLEOTIDE SEQUENCE</scope>
    <source>
        <strain evidence="1">K2</strain>
    </source>
</reference>
<protein>
    <submittedName>
        <fullName evidence="1">Uncharacterized protein</fullName>
    </submittedName>
</protein>